<reference evidence="2" key="1">
    <citation type="submission" date="2021-10" db="EMBL/GenBank/DDBJ databases">
        <authorList>
            <person name="Piombo E."/>
        </authorList>
    </citation>
    <scope>NUCLEOTIDE SEQUENCE</scope>
</reference>
<dbReference type="GO" id="GO:0016810">
    <property type="term" value="F:hydrolase activity, acting on carbon-nitrogen (but not peptide) bonds"/>
    <property type="evidence" value="ECO:0007669"/>
    <property type="project" value="InterPro"/>
</dbReference>
<dbReference type="AlphaFoldDB" id="A0A9N9VGF7"/>
<dbReference type="Pfam" id="PF01979">
    <property type="entry name" value="Amidohydro_1"/>
    <property type="match status" value="1"/>
</dbReference>
<sequence>MATDAGVTVCFGTDLLGPLHFAQSQEFSVRSQVQTPLQILQSATVNAAKLLMQEGKLGQVKEGSLADLLIPDSNPLKDIAVLDQPEQHLLAVIKDGRMVISGNALGVPISQKL</sequence>
<dbReference type="SUPFAM" id="SSF51338">
    <property type="entry name" value="Composite domain of metallo-dependent hydrolases"/>
    <property type="match status" value="1"/>
</dbReference>
<feature type="domain" description="Amidohydrolase-related" evidence="1">
    <location>
        <begin position="3"/>
        <end position="99"/>
    </location>
</feature>
<accession>A0A9N9VGF7</accession>
<dbReference type="PANTHER" id="PTHR43135">
    <property type="entry name" value="ALPHA-D-RIBOSE 1-METHYLPHOSPHONATE 5-TRIPHOSPHATE DIPHOSPHATASE"/>
    <property type="match status" value="1"/>
</dbReference>
<gene>
    <name evidence="2" type="ORF">CRHIZ90672A_00014756</name>
</gene>
<keyword evidence="3" id="KW-1185">Reference proteome</keyword>
<dbReference type="InterPro" id="IPR032466">
    <property type="entry name" value="Metal_Hydrolase"/>
</dbReference>
<dbReference type="Proteomes" id="UP000696573">
    <property type="component" value="Unassembled WGS sequence"/>
</dbReference>
<evidence type="ECO:0000259" key="1">
    <source>
        <dbReference type="Pfam" id="PF01979"/>
    </source>
</evidence>
<evidence type="ECO:0000313" key="3">
    <source>
        <dbReference type="Proteomes" id="UP000696573"/>
    </source>
</evidence>
<dbReference type="PANTHER" id="PTHR43135:SF3">
    <property type="entry name" value="ALPHA-D-RIBOSE 1-METHYLPHOSPHONATE 5-TRIPHOSPHATE DIPHOSPHATASE"/>
    <property type="match status" value="1"/>
</dbReference>
<dbReference type="EMBL" id="CABFNQ020000680">
    <property type="protein sequence ID" value="CAH0022605.1"/>
    <property type="molecule type" value="Genomic_DNA"/>
</dbReference>
<dbReference type="InterPro" id="IPR051781">
    <property type="entry name" value="Metallo-dep_Hydrolase"/>
</dbReference>
<protein>
    <recommendedName>
        <fullName evidence="1">Amidohydrolase-related domain-containing protein</fullName>
    </recommendedName>
</protein>
<dbReference type="Gene3D" id="3.20.20.140">
    <property type="entry name" value="Metal-dependent hydrolases"/>
    <property type="match status" value="1"/>
</dbReference>
<organism evidence="2 3">
    <name type="scientific">Clonostachys rhizophaga</name>
    <dbReference type="NCBI Taxonomy" id="160324"/>
    <lineage>
        <taxon>Eukaryota</taxon>
        <taxon>Fungi</taxon>
        <taxon>Dikarya</taxon>
        <taxon>Ascomycota</taxon>
        <taxon>Pezizomycotina</taxon>
        <taxon>Sordariomycetes</taxon>
        <taxon>Hypocreomycetidae</taxon>
        <taxon>Hypocreales</taxon>
        <taxon>Bionectriaceae</taxon>
        <taxon>Clonostachys</taxon>
    </lineage>
</organism>
<dbReference type="InterPro" id="IPR006680">
    <property type="entry name" value="Amidohydro-rel"/>
</dbReference>
<dbReference type="InterPro" id="IPR011059">
    <property type="entry name" value="Metal-dep_hydrolase_composite"/>
</dbReference>
<dbReference type="Gene3D" id="2.30.40.10">
    <property type="entry name" value="Urease, subunit C, domain 1"/>
    <property type="match status" value="1"/>
</dbReference>
<feature type="non-terminal residue" evidence="2">
    <location>
        <position position="113"/>
    </location>
</feature>
<comment type="caution">
    <text evidence="2">The sequence shown here is derived from an EMBL/GenBank/DDBJ whole genome shotgun (WGS) entry which is preliminary data.</text>
</comment>
<evidence type="ECO:0000313" key="2">
    <source>
        <dbReference type="EMBL" id="CAH0022605.1"/>
    </source>
</evidence>
<dbReference type="OrthoDB" id="5595695at2759"/>
<dbReference type="SUPFAM" id="SSF51556">
    <property type="entry name" value="Metallo-dependent hydrolases"/>
    <property type="match status" value="1"/>
</dbReference>
<proteinExistence type="predicted"/>
<name>A0A9N9VGF7_9HYPO</name>